<dbReference type="GO" id="GO:0005886">
    <property type="term" value="C:plasma membrane"/>
    <property type="evidence" value="ECO:0007669"/>
    <property type="project" value="UniProtKB-SubCell"/>
</dbReference>
<keyword evidence="3" id="KW-1003">Cell membrane</keyword>
<sequence>MENGGGAGENLQSDGLREADTRGVHTRRPKRAASAESASKIGTTTIMSKTMRLALASIYYWYPLPNHSVLPTPTSSSFFQVPYQPNTSLSHEHLLLDPLVGVSPRNPPEKWVPEAVFGRGEAAENQNLHPQALCHHAPVLARSFHSRLRLLGYQLKIPSSSSHHQRFRVEAGEKILTGDHPYTSEAIYILRRCVAMLLCWPDHSIAD</sequence>
<dbReference type="GO" id="GO:0008285">
    <property type="term" value="P:negative regulation of cell population proliferation"/>
    <property type="evidence" value="ECO:0007669"/>
    <property type="project" value="InterPro"/>
</dbReference>
<evidence type="ECO:0000256" key="2">
    <source>
        <dbReference type="ARBA" id="ARBA00022473"/>
    </source>
</evidence>
<keyword evidence="4" id="KW-0812">Transmembrane</keyword>
<dbReference type="EMBL" id="JAVXUO010001889">
    <property type="protein sequence ID" value="KAK2978227.1"/>
    <property type="molecule type" value="Genomic_DNA"/>
</dbReference>
<name>A0AA88UK42_9ASTE</name>
<dbReference type="GO" id="GO:0048367">
    <property type="term" value="P:shoot system development"/>
    <property type="evidence" value="ECO:0007669"/>
    <property type="project" value="UniProtKB-ARBA"/>
</dbReference>
<dbReference type="Proteomes" id="UP001187471">
    <property type="component" value="Unassembled WGS sequence"/>
</dbReference>
<dbReference type="InterPro" id="IPR012552">
    <property type="entry name" value="DVL"/>
</dbReference>
<evidence type="ECO:0000313" key="10">
    <source>
        <dbReference type="Proteomes" id="UP001187471"/>
    </source>
</evidence>
<comment type="caution">
    <text evidence="9">The sequence shown here is derived from an EMBL/GenBank/DDBJ whole genome shotgun (WGS) entry which is preliminary data.</text>
</comment>
<evidence type="ECO:0000256" key="3">
    <source>
        <dbReference type="ARBA" id="ARBA00022475"/>
    </source>
</evidence>
<comment type="subcellular location">
    <subcellularLocation>
        <location evidence="1">Cell membrane</location>
        <topology evidence="1">Single-pass membrane protein</topology>
    </subcellularLocation>
</comment>
<keyword evidence="5" id="KW-1133">Transmembrane helix</keyword>
<keyword evidence="10" id="KW-1185">Reference proteome</keyword>
<comment type="similarity">
    <text evidence="7">Belongs to the DVL/RTFL small polypeptides family.</text>
</comment>
<evidence type="ECO:0000256" key="4">
    <source>
        <dbReference type="ARBA" id="ARBA00022692"/>
    </source>
</evidence>
<evidence type="ECO:0000313" key="9">
    <source>
        <dbReference type="EMBL" id="KAK2978227.1"/>
    </source>
</evidence>
<evidence type="ECO:0000256" key="6">
    <source>
        <dbReference type="ARBA" id="ARBA00023136"/>
    </source>
</evidence>
<evidence type="ECO:0000256" key="5">
    <source>
        <dbReference type="ARBA" id="ARBA00022989"/>
    </source>
</evidence>
<proteinExistence type="inferred from homology"/>
<protein>
    <submittedName>
        <fullName evidence="9">Uncharacterized protein</fullName>
    </submittedName>
</protein>
<feature type="region of interest" description="Disordered" evidence="8">
    <location>
        <begin position="1"/>
        <end position="38"/>
    </location>
</feature>
<accession>A0AA88UK42</accession>
<evidence type="ECO:0000256" key="8">
    <source>
        <dbReference type="SAM" id="MobiDB-lite"/>
    </source>
</evidence>
<dbReference type="Pfam" id="PF08137">
    <property type="entry name" value="DVL"/>
    <property type="match status" value="1"/>
</dbReference>
<keyword evidence="2" id="KW-0217">Developmental protein</keyword>
<evidence type="ECO:0000256" key="1">
    <source>
        <dbReference type="ARBA" id="ARBA00004162"/>
    </source>
</evidence>
<organism evidence="9 10">
    <name type="scientific">Escallonia rubra</name>
    <dbReference type="NCBI Taxonomy" id="112253"/>
    <lineage>
        <taxon>Eukaryota</taxon>
        <taxon>Viridiplantae</taxon>
        <taxon>Streptophyta</taxon>
        <taxon>Embryophyta</taxon>
        <taxon>Tracheophyta</taxon>
        <taxon>Spermatophyta</taxon>
        <taxon>Magnoliopsida</taxon>
        <taxon>eudicotyledons</taxon>
        <taxon>Gunneridae</taxon>
        <taxon>Pentapetalae</taxon>
        <taxon>asterids</taxon>
        <taxon>campanulids</taxon>
        <taxon>Escalloniales</taxon>
        <taxon>Escalloniaceae</taxon>
        <taxon>Escallonia</taxon>
    </lineage>
</organism>
<keyword evidence="6" id="KW-0472">Membrane</keyword>
<dbReference type="AlphaFoldDB" id="A0AA88UK42"/>
<evidence type="ECO:0000256" key="7">
    <source>
        <dbReference type="ARBA" id="ARBA00024340"/>
    </source>
</evidence>
<gene>
    <name evidence="9" type="ORF">RJ640_024260</name>
</gene>
<reference evidence="9" key="1">
    <citation type="submission" date="2022-12" db="EMBL/GenBank/DDBJ databases">
        <title>Draft genome assemblies for two species of Escallonia (Escalloniales).</title>
        <authorList>
            <person name="Chanderbali A."/>
            <person name="Dervinis C."/>
            <person name="Anghel I."/>
            <person name="Soltis D."/>
            <person name="Soltis P."/>
            <person name="Zapata F."/>
        </authorList>
    </citation>
    <scope>NUCLEOTIDE SEQUENCE</scope>
    <source>
        <strain evidence="9">UCBG92.1500</strain>
        <tissue evidence="9">Leaf</tissue>
    </source>
</reference>